<reference evidence="11" key="1">
    <citation type="submission" date="2016-01" db="EMBL/GenBank/DDBJ databases">
        <authorList>
            <person name="Peeters C."/>
        </authorList>
    </citation>
    <scope>NUCLEOTIDE SEQUENCE [LARGE SCALE GENOMIC DNA]</scope>
    <source>
        <strain evidence="11">LMG 29323</strain>
    </source>
</reference>
<keyword evidence="12" id="KW-1185">Reference proteome</keyword>
<dbReference type="PRINTS" id="PR00344">
    <property type="entry name" value="BCTRLSENSOR"/>
</dbReference>
<evidence type="ECO:0000259" key="8">
    <source>
        <dbReference type="PROSITE" id="PS50109"/>
    </source>
</evidence>
<dbReference type="CDD" id="cd00082">
    <property type="entry name" value="HisKA"/>
    <property type="match status" value="1"/>
</dbReference>
<proteinExistence type="predicted"/>
<dbReference type="InterPro" id="IPR035965">
    <property type="entry name" value="PAS-like_dom_sf"/>
</dbReference>
<dbReference type="InterPro" id="IPR003661">
    <property type="entry name" value="HisK_dim/P_dom"/>
</dbReference>
<protein>
    <recommendedName>
        <fullName evidence="3">histidine kinase</fullName>
        <ecNumber evidence="3">2.7.13.3</ecNumber>
    </recommendedName>
</protein>
<evidence type="ECO:0000256" key="5">
    <source>
        <dbReference type="ARBA" id="ARBA00022679"/>
    </source>
</evidence>
<dbReference type="SMART" id="SM00448">
    <property type="entry name" value="REC"/>
    <property type="match status" value="1"/>
</dbReference>
<dbReference type="SUPFAM" id="SSF47384">
    <property type="entry name" value="Homodimeric domain of signal transducing histidine kinase"/>
    <property type="match status" value="1"/>
</dbReference>
<dbReference type="InterPro" id="IPR003594">
    <property type="entry name" value="HATPase_dom"/>
</dbReference>
<dbReference type="InterPro" id="IPR001789">
    <property type="entry name" value="Sig_transdc_resp-reg_receiver"/>
</dbReference>
<keyword evidence="5" id="KW-0808">Transferase</keyword>
<dbReference type="PROSITE" id="PS50112">
    <property type="entry name" value="PAS"/>
    <property type="match status" value="1"/>
</dbReference>
<evidence type="ECO:0000256" key="4">
    <source>
        <dbReference type="ARBA" id="ARBA00022553"/>
    </source>
</evidence>
<name>A0A158E5V7_9BURK</name>
<evidence type="ECO:0000313" key="11">
    <source>
        <dbReference type="EMBL" id="SAL02255.1"/>
    </source>
</evidence>
<dbReference type="SMART" id="SM00388">
    <property type="entry name" value="HisKA"/>
    <property type="match status" value="1"/>
</dbReference>
<dbReference type="InterPro" id="IPR036890">
    <property type="entry name" value="HATPase_C_sf"/>
</dbReference>
<dbReference type="SUPFAM" id="SSF55785">
    <property type="entry name" value="PYP-like sensor domain (PAS domain)"/>
    <property type="match status" value="1"/>
</dbReference>
<sequence>MHELHRSVSDFRAAYDRAPCGLFTAVAGGKILQANRTFCEWLGFSAPELVAHRTFLDLLTMGGKIFLQTHLAPLLQVQRSVAEVKLDMRRRDGAVVPMMVNVCRVNEGGVELDEFAVMVMGDRHKYERELVAARSRSDEALEAKKAAELALRLADRRKDEFLATLAHELRTPFSAMRSAIDLLSRQQGLSADTVWPLEMLDRQLDQATRLAEDLLDVSRIAEGKIEVKKTRVEIGAIMHEVVESTRARQAETDSLYEFDAHLPVEPIYLLADPVRLAQIVQNLLNNAFRYTPSGGKIGLSVTRRGEDVVITVRDSGIGISHQDLTTIFTMFAQVPSGYGRSKGGLGIGLALVRALTQLHDGQLTAASEGAEKGSSFEVRLRALPADISSLAAKASASAVNQTRPVLSKQRRVLVVDDSADASASLTLLLQAEGHEVETATRGLDALRVEAAFHPEAVILDLGLPDVDGKEVARKIRSTRGADVTLIALTGWQEDAELNPSENHFDAYFLKPANISELLEVLANITSKNT</sequence>
<dbReference type="Proteomes" id="UP000054911">
    <property type="component" value="Unassembled WGS sequence"/>
</dbReference>
<feature type="domain" description="PAS" evidence="10">
    <location>
        <begin position="7"/>
        <end position="59"/>
    </location>
</feature>
<accession>A0A158E5V7</accession>
<dbReference type="CDD" id="cd00130">
    <property type="entry name" value="PAS"/>
    <property type="match status" value="1"/>
</dbReference>
<evidence type="ECO:0000256" key="7">
    <source>
        <dbReference type="PROSITE-ProRule" id="PRU00169"/>
    </source>
</evidence>
<feature type="domain" description="Histidine kinase" evidence="8">
    <location>
        <begin position="164"/>
        <end position="384"/>
    </location>
</feature>
<dbReference type="SMART" id="SM00091">
    <property type="entry name" value="PAS"/>
    <property type="match status" value="1"/>
</dbReference>
<dbReference type="NCBIfam" id="TIGR00229">
    <property type="entry name" value="sensory_box"/>
    <property type="match status" value="1"/>
</dbReference>
<dbReference type="GO" id="GO:0000155">
    <property type="term" value="F:phosphorelay sensor kinase activity"/>
    <property type="evidence" value="ECO:0007669"/>
    <property type="project" value="InterPro"/>
</dbReference>
<organism evidence="11 12">
    <name type="scientific">Caballeronia pedi</name>
    <dbReference type="NCBI Taxonomy" id="1777141"/>
    <lineage>
        <taxon>Bacteria</taxon>
        <taxon>Pseudomonadati</taxon>
        <taxon>Pseudomonadota</taxon>
        <taxon>Betaproteobacteria</taxon>
        <taxon>Burkholderiales</taxon>
        <taxon>Burkholderiaceae</taxon>
        <taxon>Caballeronia</taxon>
    </lineage>
</organism>
<dbReference type="InterPro" id="IPR000014">
    <property type="entry name" value="PAS"/>
</dbReference>
<evidence type="ECO:0000256" key="1">
    <source>
        <dbReference type="ARBA" id="ARBA00000085"/>
    </source>
</evidence>
<dbReference type="PANTHER" id="PTHR43547:SF2">
    <property type="entry name" value="HYBRID SIGNAL TRANSDUCTION HISTIDINE KINASE C"/>
    <property type="match status" value="1"/>
</dbReference>
<dbReference type="InterPro" id="IPR005467">
    <property type="entry name" value="His_kinase_dom"/>
</dbReference>
<dbReference type="SUPFAM" id="SSF52172">
    <property type="entry name" value="CheY-like"/>
    <property type="match status" value="1"/>
</dbReference>
<dbReference type="Pfam" id="PF00512">
    <property type="entry name" value="HisKA"/>
    <property type="match status" value="1"/>
</dbReference>
<dbReference type="SMART" id="SM00387">
    <property type="entry name" value="HATPase_c"/>
    <property type="match status" value="1"/>
</dbReference>
<comment type="caution">
    <text evidence="11">The sequence shown here is derived from an EMBL/GenBank/DDBJ whole genome shotgun (WGS) entry which is preliminary data.</text>
</comment>
<evidence type="ECO:0000313" key="12">
    <source>
        <dbReference type="Proteomes" id="UP000054911"/>
    </source>
</evidence>
<dbReference type="PANTHER" id="PTHR43547">
    <property type="entry name" value="TWO-COMPONENT HISTIDINE KINASE"/>
    <property type="match status" value="1"/>
</dbReference>
<dbReference type="InterPro" id="IPR011006">
    <property type="entry name" value="CheY-like_superfamily"/>
</dbReference>
<evidence type="ECO:0000259" key="10">
    <source>
        <dbReference type="PROSITE" id="PS50112"/>
    </source>
</evidence>
<dbReference type="EMBL" id="FCOE02000077">
    <property type="protein sequence ID" value="SAL02255.1"/>
    <property type="molecule type" value="Genomic_DNA"/>
</dbReference>
<dbReference type="Pfam" id="PF00989">
    <property type="entry name" value="PAS"/>
    <property type="match status" value="1"/>
</dbReference>
<gene>
    <name evidence="11" type="ORF">AWB80_08316</name>
</gene>
<dbReference type="PROSITE" id="PS50110">
    <property type="entry name" value="RESPONSE_REGULATORY"/>
    <property type="match status" value="1"/>
</dbReference>
<dbReference type="InterPro" id="IPR004358">
    <property type="entry name" value="Sig_transdc_His_kin-like_C"/>
</dbReference>
<dbReference type="InterPro" id="IPR036097">
    <property type="entry name" value="HisK_dim/P_sf"/>
</dbReference>
<dbReference type="GO" id="GO:0006355">
    <property type="term" value="P:regulation of DNA-templated transcription"/>
    <property type="evidence" value="ECO:0007669"/>
    <property type="project" value="InterPro"/>
</dbReference>
<dbReference type="SUPFAM" id="SSF55874">
    <property type="entry name" value="ATPase domain of HSP90 chaperone/DNA topoisomerase II/histidine kinase"/>
    <property type="match status" value="1"/>
</dbReference>
<dbReference type="Pfam" id="PF00072">
    <property type="entry name" value="Response_reg"/>
    <property type="match status" value="1"/>
</dbReference>
<evidence type="ECO:0000256" key="6">
    <source>
        <dbReference type="ARBA" id="ARBA00022777"/>
    </source>
</evidence>
<evidence type="ECO:0000256" key="2">
    <source>
        <dbReference type="ARBA" id="ARBA00004429"/>
    </source>
</evidence>
<evidence type="ECO:0000259" key="9">
    <source>
        <dbReference type="PROSITE" id="PS50110"/>
    </source>
</evidence>
<dbReference type="EC" id="2.7.13.3" evidence="3"/>
<feature type="modified residue" description="4-aspartylphosphate" evidence="7">
    <location>
        <position position="460"/>
    </location>
</feature>
<dbReference type="Gene3D" id="3.30.450.20">
    <property type="entry name" value="PAS domain"/>
    <property type="match status" value="1"/>
</dbReference>
<dbReference type="Gene3D" id="3.30.565.10">
    <property type="entry name" value="Histidine kinase-like ATPase, C-terminal domain"/>
    <property type="match status" value="1"/>
</dbReference>
<comment type="subcellular location">
    <subcellularLocation>
        <location evidence="2">Cell inner membrane</location>
        <topology evidence="2">Multi-pass membrane protein</topology>
    </subcellularLocation>
</comment>
<dbReference type="Gene3D" id="3.40.50.2300">
    <property type="match status" value="1"/>
</dbReference>
<dbReference type="Gene3D" id="1.10.287.130">
    <property type="match status" value="1"/>
</dbReference>
<feature type="domain" description="Response regulatory" evidence="9">
    <location>
        <begin position="411"/>
        <end position="525"/>
    </location>
</feature>
<dbReference type="InterPro" id="IPR013767">
    <property type="entry name" value="PAS_fold"/>
</dbReference>
<keyword evidence="6 11" id="KW-0418">Kinase</keyword>
<comment type="catalytic activity">
    <reaction evidence="1">
        <text>ATP + protein L-histidine = ADP + protein N-phospho-L-histidine.</text>
        <dbReference type="EC" id="2.7.13.3"/>
    </reaction>
</comment>
<dbReference type="FunFam" id="3.30.565.10:FF:000006">
    <property type="entry name" value="Sensor histidine kinase WalK"/>
    <property type="match status" value="1"/>
</dbReference>
<dbReference type="STRING" id="1777141.AWB80_08316"/>
<dbReference type="GO" id="GO:0005886">
    <property type="term" value="C:plasma membrane"/>
    <property type="evidence" value="ECO:0007669"/>
    <property type="project" value="UniProtKB-SubCell"/>
</dbReference>
<keyword evidence="4 7" id="KW-0597">Phosphoprotein</keyword>
<dbReference type="AlphaFoldDB" id="A0A158E5V7"/>
<evidence type="ECO:0000256" key="3">
    <source>
        <dbReference type="ARBA" id="ARBA00012438"/>
    </source>
</evidence>
<dbReference type="RefSeq" id="WP_061180463.1">
    <property type="nucleotide sequence ID" value="NZ_FCOE02000077.1"/>
</dbReference>
<dbReference type="OrthoDB" id="9768069at2"/>
<dbReference type="Pfam" id="PF02518">
    <property type="entry name" value="HATPase_c"/>
    <property type="match status" value="1"/>
</dbReference>
<dbReference type="PROSITE" id="PS50109">
    <property type="entry name" value="HIS_KIN"/>
    <property type="match status" value="1"/>
</dbReference>